<keyword evidence="2" id="KW-1185">Reference proteome</keyword>
<reference evidence="1 2" key="1">
    <citation type="journal article" date="2011" name="Stand. Genomic Sci.">
        <title>Complete genome sequence of Haliscomenobacter hydrossis type strain (O).</title>
        <authorList>
            <consortium name="US DOE Joint Genome Institute (JGI-PGF)"/>
            <person name="Daligault H."/>
            <person name="Lapidus A."/>
            <person name="Zeytun A."/>
            <person name="Nolan M."/>
            <person name="Lucas S."/>
            <person name="Del Rio T.G."/>
            <person name="Tice H."/>
            <person name="Cheng J.F."/>
            <person name="Tapia R."/>
            <person name="Han C."/>
            <person name="Goodwin L."/>
            <person name="Pitluck S."/>
            <person name="Liolios K."/>
            <person name="Pagani I."/>
            <person name="Ivanova N."/>
            <person name="Huntemann M."/>
            <person name="Mavromatis K."/>
            <person name="Mikhailova N."/>
            <person name="Pati A."/>
            <person name="Chen A."/>
            <person name="Palaniappan K."/>
            <person name="Land M."/>
            <person name="Hauser L."/>
            <person name="Brambilla E.M."/>
            <person name="Rohde M."/>
            <person name="Verbarg S."/>
            <person name="Goker M."/>
            <person name="Bristow J."/>
            <person name="Eisen J.A."/>
            <person name="Markowitz V."/>
            <person name="Hugenholtz P."/>
            <person name="Kyrpides N.C."/>
            <person name="Klenk H.P."/>
            <person name="Woyke T."/>
        </authorList>
    </citation>
    <scope>NUCLEOTIDE SEQUENCE [LARGE SCALE GENOMIC DNA]</scope>
    <source>
        <strain evidence="2">ATCC 27775 / DSM 1100 / LMG 10767 / O</strain>
    </source>
</reference>
<dbReference type="PANTHER" id="PTHR43434:SF19">
    <property type="entry name" value="PHOSPHONOACETALDEHYDE HYDROLASE"/>
    <property type="match status" value="1"/>
</dbReference>
<dbReference type="eggNOG" id="COG0546">
    <property type="taxonomic scope" value="Bacteria"/>
</dbReference>
<dbReference type="GO" id="GO:0005829">
    <property type="term" value="C:cytosol"/>
    <property type="evidence" value="ECO:0007669"/>
    <property type="project" value="TreeGrafter"/>
</dbReference>
<dbReference type="Pfam" id="PF00702">
    <property type="entry name" value="Hydrolase"/>
    <property type="match status" value="1"/>
</dbReference>
<reference key="2">
    <citation type="submission" date="2011-04" db="EMBL/GenBank/DDBJ databases">
        <title>Complete sequence of chromosome of Haliscomenobacter hydrossis DSM 1100.</title>
        <authorList>
            <consortium name="US DOE Joint Genome Institute (JGI-PGF)"/>
            <person name="Lucas S."/>
            <person name="Han J."/>
            <person name="Lapidus A."/>
            <person name="Bruce D."/>
            <person name="Goodwin L."/>
            <person name="Pitluck S."/>
            <person name="Peters L."/>
            <person name="Kyrpides N."/>
            <person name="Mavromatis K."/>
            <person name="Ivanova N."/>
            <person name="Ovchinnikova G."/>
            <person name="Pagani I."/>
            <person name="Daligault H."/>
            <person name="Detter J.C."/>
            <person name="Han C."/>
            <person name="Land M."/>
            <person name="Hauser L."/>
            <person name="Markowitz V."/>
            <person name="Cheng J.-F."/>
            <person name="Hugenholtz P."/>
            <person name="Woyke T."/>
            <person name="Wu D."/>
            <person name="Verbarg S."/>
            <person name="Frueling A."/>
            <person name="Brambilla E."/>
            <person name="Klenk H.-P."/>
            <person name="Eisen J.A."/>
        </authorList>
    </citation>
    <scope>NUCLEOTIDE SEQUENCE</scope>
    <source>
        <strain>DSM 1100</strain>
    </source>
</reference>
<dbReference type="SUPFAM" id="SSF56784">
    <property type="entry name" value="HAD-like"/>
    <property type="match status" value="1"/>
</dbReference>
<organism evidence="1 2">
    <name type="scientific">Haliscomenobacter hydrossis (strain ATCC 27775 / DSM 1100 / LMG 10767 / O)</name>
    <dbReference type="NCBI Taxonomy" id="760192"/>
    <lineage>
        <taxon>Bacteria</taxon>
        <taxon>Pseudomonadati</taxon>
        <taxon>Bacteroidota</taxon>
        <taxon>Saprospiria</taxon>
        <taxon>Saprospirales</taxon>
        <taxon>Haliscomenobacteraceae</taxon>
        <taxon>Haliscomenobacter</taxon>
    </lineage>
</organism>
<proteinExistence type="predicted"/>
<evidence type="ECO:0000313" key="2">
    <source>
        <dbReference type="Proteomes" id="UP000008461"/>
    </source>
</evidence>
<dbReference type="SFLD" id="SFLDS00003">
    <property type="entry name" value="Haloacid_Dehalogenase"/>
    <property type="match status" value="1"/>
</dbReference>
<dbReference type="GO" id="GO:0008967">
    <property type="term" value="F:phosphoglycolate phosphatase activity"/>
    <property type="evidence" value="ECO:0007669"/>
    <property type="project" value="TreeGrafter"/>
</dbReference>
<accession>F4L0L2</accession>
<dbReference type="SFLD" id="SFLDG01129">
    <property type="entry name" value="C1.5:_HAD__Beta-PGM__Phosphata"/>
    <property type="match status" value="1"/>
</dbReference>
<keyword evidence="1" id="KW-0378">Hydrolase</keyword>
<dbReference type="AlphaFoldDB" id="F4L0L2"/>
<dbReference type="Proteomes" id="UP000008461">
    <property type="component" value="Chromosome"/>
</dbReference>
<name>F4L0L2_HALH1</name>
<dbReference type="InterPro" id="IPR050155">
    <property type="entry name" value="HAD-like_hydrolase_sf"/>
</dbReference>
<dbReference type="STRING" id="760192.Halhy_1603"/>
<dbReference type="EMBL" id="CP002691">
    <property type="protein sequence ID" value="AEE49494.1"/>
    <property type="molecule type" value="Genomic_DNA"/>
</dbReference>
<dbReference type="GO" id="GO:0006281">
    <property type="term" value="P:DNA repair"/>
    <property type="evidence" value="ECO:0007669"/>
    <property type="project" value="TreeGrafter"/>
</dbReference>
<dbReference type="RefSeq" id="WP_013764048.1">
    <property type="nucleotide sequence ID" value="NC_015510.1"/>
</dbReference>
<dbReference type="InterPro" id="IPR036412">
    <property type="entry name" value="HAD-like_sf"/>
</dbReference>
<dbReference type="Gene3D" id="3.40.50.1000">
    <property type="entry name" value="HAD superfamily/HAD-like"/>
    <property type="match status" value="1"/>
</dbReference>
<evidence type="ECO:0000313" key="1">
    <source>
        <dbReference type="EMBL" id="AEE49494.1"/>
    </source>
</evidence>
<gene>
    <name evidence="1" type="ordered locus">Halhy_1603</name>
</gene>
<dbReference type="InterPro" id="IPR023214">
    <property type="entry name" value="HAD_sf"/>
</dbReference>
<sequence>MMKNPIELVVFDMAGTTVRDEHEVEACFRAAAVKTGLEMTDEETLAVQGWAKRFVFETYWARQLGTRDETWLQHVDHSFYTFTEILENHYLTQPVVPTVGTLDVFAFLRERGIKIALTTGFYRKVTDIILERLGWLQGLDEHYLNTGNSVIDCSISSDQVSNGRPAPDMIFKAMAMLNISTAEKVINIGDTPSDIQSGKNARTAYNLAVSNGTHPAELLLPHHPDKLLETTAGLIEFIKLL</sequence>
<dbReference type="HOGENOM" id="CLU_045011_12_1_10"/>
<dbReference type="KEGG" id="hhy:Halhy_1603"/>
<protein>
    <submittedName>
        <fullName evidence="1">Haloacid dehalogenase domain protein hydrolase</fullName>
    </submittedName>
</protein>
<dbReference type="PANTHER" id="PTHR43434">
    <property type="entry name" value="PHOSPHOGLYCOLATE PHOSPHATASE"/>
    <property type="match status" value="1"/>
</dbReference>